<organism evidence="1 2">
    <name type="scientific">Cymbomonas tetramitiformis</name>
    <dbReference type="NCBI Taxonomy" id="36881"/>
    <lineage>
        <taxon>Eukaryota</taxon>
        <taxon>Viridiplantae</taxon>
        <taxon>Chlorophyta</taxon>
        <taxon>Pyramimonadophyceae</taxon>
        <taxon>Pyramimonadales</taxon>
        <taxon>Pyramimonadaceae</taxon>
        <taxon>Cymbomonas</taxon>
    </lineage>
</organism>
<protein>
    <submittedName>
        <fullName evidence="1">Uncharacterized protein</fullName>
    </submittedName>
</protein>
<name>A0AAE0BIY6_9CHLO</name>
<gene>
    <name evidence="1" type="ORF">CYMTET_53352</name>
</gene>
<accession>A0AAE0BIY6</accession>
<dbReference type="Proteomes" id="UP001190700">
    <property type="component" value="Unassembled WGS sequence"/>
</dbReference>
<dbReference type="AlphaFoldDB" id="A0AAE0BIY6"/>
<sequence length="229" mass="25006">MPQMYDLYNDTTYDTLSKRTNSSMRYEHLVLAPALSYLHDALVHSDAALDSISADGADAPSLEELGERNYAPHNTIKGVFSLLNDCYTMIQLRASMESDATVHGGAEALRGKLAFIEEKVYAGTEGLVTDGVLSKWLKEFDAQKAKAVMTTHAKASAKVLTFRDRPRGAGKGGDAATKYAATTSVEPKLSIGQELARRRRSPYTPHTALNPCPVRPATLEALMPQLYNL</sequence>
<proteinExistence type="predicted"/>
<reference evidence="1 2" key="1">
    <citation type="journal article" date="2015" name="Genome Biol. Evol.">
        <title>Comparative Genomics of a Bacterivorous Green Alga Reveals Evolutionary Causalities and Consequences of Phago-Mixotrophic Mode of Nutrition.</title>
        <authorList>
            <person name="Burns J.A."/>
            <person name="Paasch A."/>
            <person name="Narechania A."/>
            <person name="Kim E."/>
        </authorList>
    </citation>
    <scope>NUCLEOTIDE SEQUENCE [LARGE SCALE GENOMIC DNA]</scope>
    <source>
        <strain evidence="1 2">PLY_AMNH</strain>
    </source>
</reference>
<evidence type="ECO:0000313" key="2">
    <source>
        <dbReference type="Proteomes" id="UP001190700"/>
    </source>
</evidence>
<comment type="caution">
    <text evidence="1">The sequence shown here is derived from an EMBL/GenBank/DDBJ whole genome shotgun (WGS) entry which is preliminary data.</text>
</comment>
<evidence type="ECO:0000313" key="1">
    <source>
        <dbReference type="EMBL" id="KAK3236517.1"/>
    </source>
</evidence>
<dbReference type="EMBL" id="LGRX02035004">
    <property type="protein sequence ID" value="KAK3236517.1"/>
    <property type="molecule type" value="Genomic_DNA"/>
</dbReference>
<keyword evidence="2" id="KW-1185">Reference proteome</keyword>